<keyword evidence="3" id="KW-1185">Reference proteome</keyword>
<feature type="compositionally biased region" description="Basic and acidic residues" evidence="1">
    <location>
        <begin position="94"/>
        <end position="107"/>
    </location>
</feature>
<feature type="compositionally biased region" description="Polar residues" evidence="1">
    <location>
        <begin position="71"/>
        <end position="87"/>
    </location>
</feature>
<dbReference type="OrthoDB" id="5597591at2759"/>
<proteinExistence type="predicted"/>
<feature type="compositionally biased region" description="Polar residues" evidence="1">
    <location>
        <begin position="239"/>
        <end position="249"/>
    </location>
</feature>
<feature type="region of interest" description="Disordered" evidence="1">
    <location>
        <begin position="62"/>
        <end position="116"/>
    </location>
</feature>
<gene>
    <name evidence="2" type="ORF">IWW36_003712</name>
</gene>
<sequence>MPGRSKRMRYVYADESHRLARSQQPVYAWKRSWVTPAQASGDEAESPYKIFKWIKTGQTVIHEDEEDDVSQDAQSVPVSATAESETASHVPETMPERQESQVADEKGQSPISAAAAAVDAVAETAFAGSADTPATSSNPAQSDASPAVSTPKPAVSEQQPAENQPAERLPLEQQESAKLAADEPNKDTDTHVPAVEHIPVEISPPSMEPSATAEQPELPATIEANIDEADKPVPAADSVSANDNQTTSH</sequence>
<feature type="compositionally biased region" description="Basic and acidic residues" evidence="1">
    <location>
        <begin position="180"/>
        <end position="190"/>
    </location>
</feature>
<organism evidence="2 3">
    <name type="scientific">Coemansia brasiliensis</name>
    <dbReference type="NCBI Taxonomy" id="2650707"/>
    <lineage>
        <taxon>Eukaryota</taxon>
        <taxon>Fungi</taxon>
        <taxon>Fungi incertae sedis</taxon>
        <taxon>Zoopagomycota</taxon>
        <taxon>Kickxellomycotina</taxon>
        <taxon>Kickxellomycetes</taxon>
        <taxon>Kickxellales</taxon>
        <taxon>Kickxellaceae</taxon>
        <taxon>Coemansia</taxon>
    </lineage>
</organism>
<protein>
    <submittedName>
        <fullName evidence="2">Uncharacterized protein</fullName>
    </submittedName>
</protein>
<dbReference type="AlphaFoldDB" id="A0A9W8I788"/>
<feature type="region of interest" description="Disordered" evidence="1">
    <location>
        <begin position="129"/>
        <end position="249"/>
    </location>
</feature>
<dbReference type="EMBL" id="JANBUW010000273">
    <property type="protein sequence ID" value="KAJ2847716.1"/>
    <property type="molecule type" value="Genomic_DNA"/>
</dbReference>
<dbReference type="Proteomes" id="UP001139887">
    <property type="component" value="Unassembled WGS sequence"/>
</dbReference>
<reference evidence="2" key="1">
    <citation type="submission" date="2022-07" db="EMBL/GenBank/DDBJ databases">
        <title>Phylogenomic reconstructions and comparative analyses of Kickxellomycotina fungi.</title>
        <authorList>
            <person name="Reynolds N.K."/>
            <person name="Stajich J.E."/>
            <person name="Barry K."/>
            <person name="Grigoriev I.V."/>
            <person name="Crous P."/>
            <person name="Smith M.E."/>
        </authorList>
    </citation>
    <scope>NUCLEOTIDE SEQUENCE</scope>
    <source>
        <strain evidence="2">NRRL 1566</strain>
    </source>
</reference>
<evidence type="ECO:0000256" key="1">
    <source>
        <dbReference type="SAM" id="MobiDB-lite"/>
    </source>
</evidence>
<evidence type="ECO:0000313" key="3">
    <source>
        <dbReference type="Proteomes" id="UP001139887"/>
    </source>
</evidence>
<feature type="compositionally biased region" description="Polar residues" evidence="1">
    <location>
        <begin position="132"/>
        <end position="148"/>
    </location>
</feature>
<comment type="caution">
    <text evidence="2">The sequence shown here is derived from an EMBL/GenBank/DDBJ whole genome shotgun (WGS) entry which is preliminary data.</text>
</comment>
<accession>A0A9W8I788</accession>
<evidence type="ECO:0000313" key="2">
    <source>
        <dbReference type="EMBL" id="KAJ2847716.1"/>
    </source>
</evidence>
<name>A0A9W8I788_9FUNG</name>